<organism evidence="5 6">
    <name type="scientific">Pseudonocardia nematodicida</name>
    <dbReference type="NCBI Taxonomy" id="1206997"/>
    <lineage>
        <taxon>Bacteria</taxon>
        <taxon>Bacillati</taxon>
        <taxon>Actinomycetota</taxon>
        <taxon>Actinomycetes</taxon>
        <taxon>Pseudonocardiales</taxon>
        <taxon>Pseudonocardiaceae</taxon>
        <taxon>Pseudonocardia</taxon>
    </lineage>
</organism>
<evidence type="ECO:0000313" key="5">
    <source>
        <dbReference type="EMBL" id="MEQ3552875.1"/>
    </source>
</evidence>
<evidence type="ECO:0000256" key="3">
    <source>
        <dbReference type="SAM" id="Phobius"/>
    </source>
</evidence>
<feature type="transmembrane region" description="Helical" evidence="3">
    <location>
        <begin position="188"/>
        <end position="205"/>
    </location>
</feature>
<dbReference type="PROSITE" id="PS50076">
    <property type="entry name" value="DNAJ_2"/>
    <property type="match status" value="1"/>
</dbReference>
<dbReference type="SMART" id="SM00271">
    <property type="entry name" value="DnaJ"/>
    <property type="match status" value="1"/>
</dbReference>
<dbReference type="InterPro" id="IPR036869">
    <property type="entry name" value="J_dom_sf"/>
</dbReference>
<sequence>MTDHPSGPDLYAVLGVASGTDSTQIRRTYRRLVLALHPDHNPDPVATERFRAVVAAYGVVADPLRRADYDHARTAADPTVRGDANRAAPAPPPPDRPTRPESPADVETDYVPAGEPVAQTDYTPTTGYAPPPAPGARPGAPGSRAGGRARPCESLPLGWPVGRIDHHRPLGRFLLGVWRLAPLPASRVGAATVVAATLAAATLAVSSRAQLPLESAVIGFLALLALACWTVRLALAVVMHLRSPRADERTR</sequence>
<keyword evidence="3" id="KW-1133">Transmembrane helix</keyword>
<comment type="caution">
    <text evidence="5">The sequence shown here is derived from an EMBL/GenBank/DDBJ whole genome shotgun (WGS) entry which is preliminary data.</text>
</comment>
<feature type="region of interest" description="Disordered" evidence="2">
    <location>
        <begin position="74"/>
        <end position="149"/>
    </location>
</feature>
<evidence type="ECO:0000256" key="2">
    <source>
        <dbReference type="SAM" id="MobiDB-lite"/>
    </source>
</evidence>
<dbReference type="InterPro" id="IPR001623">
    <property type="entry name" value="DnaJ_domain"/>
</dbReference>
<dbReference type="PANTHER" id="PTHR44360">
    <property type="entry name" value="DNAJ HOMOLOG SUBFAMILY B MEMBER 9"/>
    <property type="match status" value="1"/>
</dbReference>
<dbReference type="Proteomes" id="UP001494902">
    <property type="component" value="Unassembled WGS sequence"/>
</dbReference>
<dbReference type="SUPFAM" id="SSF46565">
    <property type="entry name" value="Chaperone J-domain"/>
    <property type="match status" value="1"/>
</dbReference>
<proteinExistence type="predicted"/>
<protein>
    <submittedName>
        <fullName evidence="5">J domain-containing protein</fullName>
    </submittedName>
</protein>
<dbReference type="Gene3D" id="1.10.287.110">
    <property type="entry name" value="DnaJ domain"/>
    <property type="match status" value="1"/>
</dbReference>
<feature type="compositionally biased region" description="Low complexity" evidence="2">
    <location>
        <begin position="136"/>
        <end position="149"/>
    </location>
</feature>
<dbReference type="PRINTS" id="PR00625">
    <property type="entry name" value="JDOMAIN"/>
</dbReference>
<evidence type="ECO:0000256" key="1">
    <source>
        <dbReference type="ARBA" id="ARBA00023186"/>
    </source>
</evidence>
<feature type="domain" description="J" evidence="4">
    <location>
        <begin position="9"/>
        <end position="73"/>
    </location>
</feature>
<reference evidence="5 6" key="1">
    <citation type="submission" date="2024-03" db="EMBL/GenBank/DDBJ databases">
        <title>Draft genome sequence of Pseudonocardia nematodicida JCM 31783.</title>
        <authorList>
            <person name="Butdee W."/>
            <person name="Duangmal K."/>
        </authorList>
    </citation>
    <scope>NUCLEOTIDE SEQUENCE [LARGE SCALE GENOMIC DNA]</scope>
    <source>
        <strain evidence="5 6">JCM 31783</strain>
    </source>
</reference>
<dbReference type="RefSeq" id="WP_349299940.1">
    <property type="nucleotide sequence ID" value="NZ_JBEDNQ010000008.1"/>
</dbReference>
<keyword evidence="1" id="KW-0143">Chaperone</keyword>
<evidence type="ECO:0000259" key="4">
    <source>
        <dbReference type="PROSITE" id="PS50076"/>
    </source>
</evidence>
<dbReference type="EMBL" id="JBEDNQ010000008">
    <property type="protein sequence ID" value="MEQ3552875.1"/>
    <property type="molecule type" value="Genomic_DNA"/>
</dbReference>
<dbReference type="InterPro" id="IPR051948">
    <property type="entry name" value="Hsp70_co-chaperone_J-domain"/>
</dbReference>
<keyword evidence="6" id="KW-1185">Reference proteome</keyword>
<dbReference type="PANTHER" id="PTHR44360:SF1">
    <property type="entry name" value="DNAJ HOMOLOG SUBFAMILY B MEMBER 9"/>
    <property type="match status" value="1"/>
</dbReference>
<keyword evidence="3" id="KW-0472">Membrane</keyword>
<feature type="transmembrane region" description="Helical" evidence="3">
    <location>
        <begin position="217"/>
        <end position="241"/>
    </location>
</feature>
<name>A0ABV1KEI0_9PSEU</name>
<dbReference type="Pfam" id="PF00226">
    <property type="entry name" value="DnaJ"/>
    <property type="match status" value="1"/>
</dbReference>
<keyword evidence="3" id="KW-0812">Transmembrane</keyword>
<gene>
    <name evidence="5" type="ORF">WIS52_20605</name>
</gene>
<evidence type="ECO:0000313" key="6">
    <source>
        <dbReference type="Proteomes" id="UP001494902"/>
    </source>
</evidence>
<dbReference type="CDD" id="cd06257">
    <property type="entry name" value="DnaJ"/>
    <property type="match status" value="1"/>
</dbReference>
<accession>A0ABV1KEI0</accession>